<dbReference type="AlphaFoldDB" id="A0A438IBJ0"/>
<evidence type="ECO:0000313" key="1">
    <source>
        <dbReference type="EMBL" id="RVW94081.1"/>
    </source>
</evidence>
<gene>
    <name evidence="1" type="ORF">CK203_038178</name>
</gene>
<proteinExistence type="predicted"/>
<reference evidence="1 2" key="1">
    <citation type="journal article" date="2018" name="PLoS Genet.">
        <title>Population sequencing reveals clonal diversity and ancestral inbreeding in the grapevine cultivar Chardonnay.</title>
        <authorList>
            <person name="Roach M.J."/>
            <person name="Johnson D.L."/>
            <person name="Bohlmann J."/>
            <person name="van Vuuren H.J."/>
            <person name="Jones S.J."/>
            <person name="Pretorius I.S."/>
            <person name="Schmidt S.A."/>
            <person name="Borneman A.R."/>
        </authorList>
    </citation>
    <scope>NUCLEOTIDE SEQUENCE [LARGE SCALE GENOMIC DNA]</scope>
    <source>
        <strain evidence="2">cv. Chardonnay</strain>
        <tissue evidence="1">Leaf</tissue>
    </source>
</reference>
<dbReference type="EMBL" id="QGNW01000124">
    <property type="protein sequence ID" value="RVW94081.1"/>
    <property type="molecule type" value="Genomic_DNA"/>
</dbReference>
<sequence length="71" mass="8042">MGCIYQTNVMRSRIVNLEKAFSEEDASDAMHTLVGGAMMNFMREVPAAGSSEQRFKCYSFGYCTEERWSKG</sequence>
<name>A0A438IBJ0_VITVI</name>
<dbReference type="Proteomes" id="UP000288805">
    <property type="component" value="Unassembled WGS sequence"/>
</dbReference>
<organism evidence="1 2">
    <name type="scientific">Vitis vinifera</name>
    <name type="common">Grape</name>
    <dbReference type="NCBI Taxonomy" id="29760"/>
    <lineage>
        <taxon>Eukaryota</taxon>
        <taxon>Viridiplantae</taxon>
        <taxon>Streptophyta</taxon>
        <taxon>Embryophyta</taxon>
        <taxon>Tracheophyta</taxon>
        <taxon>Spermatophyta</taxon>
        <taxon>Magnoliopsida</taxon>
        <taxon>eudicotyledons</taxon>
        <taxon>Gunneridae</taxon>
        <taxon>Pentapetalae</taxon>
        <taxon>rosids</taxon>
        <taxon>Vitales</taxon>
        <taxon>Vitaceae</taxon>
        <taxon>Viteae</taxon>
        <taxon>Vitis</taxon>
    </lineage>
</organism>
<comment type="caution">
    <text evidence="1">The sequence shown here is derived from an EMBL/GenBank/DDBJ whole genome shotgun (WGS) entry which is preliminary data.</text>
</comment>
<protein>
    <submittedName>
        <fullName evidence="1">Uncharacterized protein</fullName>
    </submittedName>
</protein>
<accession>A0A438IBJ0</accession>
<evidence type="ECO:0000313" key="2">
    <source>
        <dbReference type="Proteomes" id="UP000288805"/>
    </source>
</evidence>